<dbReference type="InterPro" id="IPR027417">
    <property type="entry name" value="P-loop_NTPase"/>
</dbReference>
<evidence type="ECO:0000313" key="1">
    <source>
        <dbReference type="EMBL" id="VFK67717.1"/>
    </source>
</evidence>
<dbReference type="EMBL" id="CAADGD010000159">
    <property type="protein sequence ID" value="VFK73050.1"/>
    <property type="molecule type" value="Genomic_DNA"/>
</dbReference>
<evidence type="ECO:0000313" key="2">
    <source>
        <dbReference type="EMBL" id="VFK73050.1"/>
    </source>
</evidence>
<accession>A0A451ANX5</accession>
<organism evidence="1">
    <name type="scientific">Candidatus Kentrum sp. UNK</name>
    <dbReference type="NCBI Taxonomy" id="2126344"/>
    <lineage>
        <taxon>Bacteria</taxon>
        <taxon>Pseudomonadati</taxon>
        <taxon>Pseudomonadota</taxon>
        <taxon>Gammaproteobacteria</taxon>
        <taxon>Candidatus Kentrum</taxon>
    </lineage>
</organism>
<proteinExistence type="predicted"/>
<dbReference type="Gene3D" id="3.40.50.300">
    <property type="entry name" value="P-loop containing nucleotide triphosphate hydrolases"/>
    <property type="match status" value="1"/>
</dbReference>
<sequence>MPHEPRAQRTPAVMLGYQQRVLADTSPLIVIEKSRRIGLTWAKAGDSALKAAERAGQDIWYTGYNKDMAQEFIRDAADWAKHYALAAGEITEEEEVFSNGKEEKAIQTFVIRFASGFRITALSSRPANMRAKKGIFIIDEAAFHEQLGELLKAVMAALMWGGRLSSSPPIMGWIIPSTN</sequence>
<name>A0A451ANX5_9GAMM</name>
<protein>
    <submittedName>
        <fullName evidence="1">Terminase-like family</fullName>
    </submittedName>
</protein>
<reference evidence="1" key="1">
    <citation type="submission" date="2019-02" db="EMBL/GenBank/DDBJ databases">
        <authorList>
            <person name="Gruber-Vodicka R. H."/>
            <person name="Seah K. B. B."/>
        </authorList>
    </citation>
    <scope>NUCLEOTIDE SEQUENCE</scope>
    <source>
        <strain evidence="2">BECK_BY19</strain>
        <strain evidence="1">BECK_BY8</strain>
    </source>
</reference>
<gene>
    <name evidence="1" type="ORF">BECKUNK1418G_GA0071005_115910</name>
    <name evidence="2" type="ORF">BECKUNK1418H_GA0071006_115910</name>
</gene>
<dbReference type="AlphaFoldDB" id="A0A451ANX5"/>
<dbReference type="EMBL" id="CAADFZ010000159">
    <property type="protein sequence ID" value="VFK67717.1"/>
    <property type="molecule type" value="Genomic_DNA"/>
</dbReference>